<name>A0AAV4UYK3_CAEEX</name>
<comment type="caution">
    <text evidence="1">The sequence shown here is derived from an EMBL/GenBank/DDBJ whole genome shotgun (WGS) entry which is preliminary data.</text>
</comment>
<dbReference type="EMBL" id="BPLR01013681">
    <property type="protein sequence ID" value="GIY62907.1"/>
    <property type="molecule type" value="Genomic_DNA"/>
</dbReference>
<reference evidence="1 2" key="1">
    <citation type="submission" date="2021-06" db="EMBL/GenBank/DDBJ databases">
        <title>Caerostris extrusa draft genome.</title>
        <authorList>
            <person name="Kono N."/>
            <person name="Arakawa K."/>
        </authorList>
    </citation>
    <scope>NUCLEOTIDE SEQUENCE [LARGE SCALE GENOMIC DNA]</scope>
</reference>
<evidence type="ECO:0000313" key="1">
    <source>
        <dbReference type="EMBL" id="GIY62907.1"/>
    </source>
</evidence>
<organism evidence="1 2">
    <name type="scientific">Caerostris extrusa</name>
    <name type="common">Bark spider</name>
    <name type="synonym">Caerostris bankana</name>
    <dbReference type="NCBI Taxonomy" id="172846"/>
    <lineage>
        <taxon>Eukaryota</taxon>
        <taxon>Metazoa</taxon>
        <taxon>Ecdysozoa</taxon>
        <taxon>Arthropoda</taxon>
        <taxon>Chelicerata</taxon>
        <taxon>Arachnida</taxon>
        <taxon>Araneae</taxon>
        <taxon>Araneomorphae</taxon>
        <taxon>Entelegynae</taxon>
        <taxon>Araneoidea</taxon>
        <taxon>Araneidae</taxon>
        <taxon>Caerostris</taxon>
    </lineage>
</organism>
<dbReference type="AlphaFoldDB" id="A0AAV4UYK3"/>
<dbReference type="Proteomes" id="UP001054945">
    <property type="component" value="Unassembled WGS sequence"/>
</dbReference>
<keyword evidence="2" id="KW-1185">Reference proteome</keyword>
<proteinExistence type="predicted"/>
<protein>
    <submittedName>
        <fullName evidence="1">Uncharacterized protein</fullName>
    </submittedName>
</protein>
<sequence length="138" mass="16271">MLELWLEKCSNLKRPETSVIVCESKLLPNLVGIVAISEYKLAREHCGRTCRQWKFEIKYLTRDHCLYKKARFKPDMIYFNILDDQVLSFNPNLNNEFAVTPFLKMIVARFTGLDAYVTFFMTIHTPYYILTGLQNHLI</sequence>
<accession>A0AAV4UYK3</accession>
<gene>
    <name evidence="1" type="ORF">CEXT_153401</name>
</gene>
<evidence type="ECO:0000313" key="2">
    <source>
        <dbReference type="Proteomes" id="UP001054945"/>
    </source>
</evidence>